<feature type="domain" description="Peptidase S1" evidence="11">
    <location>
        <begin position="46"/>
        <end position="280"/>
    </location>
</feature>
<dbReference type="Pfam" id="PF00089">
    <property type="entry name" value="Trypsin"/>
    <property type="match status" value="1"/>
</dbReference>
<dbReference type="VEuPathDB" id="VectorBase:ISCI002674"/>
<comment type="subcellular location">
    <subcellularLocation>
        <location evidence="1">Secreted</location>
    </subcellularLocation>
</comment>
<reference evidence="12" key="1">
    <citation type="submission" date="2019-04" db="EMBL/GenBank/DDBJ databases">
        <title>An insight into the mialome of Ixodes scapularis.</title>
        <authorList>
            <person name="Ribeiro J.M."/>
            <person name="Mather T.N."/>
            <person name="Karim S."/>
        </authorList>
    </citation>
    <scope>NUCLEOTIDE SEQUENCE</scope>
</reference>
<evidence type="ECO:0000256" key="3">
    <source>
        <dbReference type="ARBA" id="ARBA00022670"/>
    </source>
</evidence>
<accession>A0A4D5RS36</accession>
<feature type="chain" id="PRO_5020036587" evidence="10">
    <location>
        <begin position="26"/>
        <end position="292"/>
    </location>
</feature>
<keyword evidence="3 9" id="KW-0645">Protease</keyword>
<keyword evidence="5 9" id="KW-0378">Hydrolase</keyword>
<dbReference type="SMART" id="SM00020">
    <property type="entry name" value="Tryp_SPc"/>
    <property type="match status" value="1"/>
</dbReference>
<dbReference type="GO" id="GO:0005576">
    <property type="term" value="C:extracellular region"/>
    <property type="evidence" value="ECO:0007669"/>
    <property type="project" value="UniProtKB-SubCell"/>
</dbReference>
<keyword evidence="4 10" id="KW-0732">Signal</keyword>
<dbReference type="InterPro" id="IPR001254">
    <property type="entry name" value="Trypsin_dom"/>
</dbReference>
<name>A0A4D5RS36_IXOSC</name>
<dbReference type="InterPro" id="IPR043504">
    <property type="entry name" value="Peptidase_S1_PA_chymotrypsin"/>
</dbReference>
<evidence type="ECO:0000256" key="4">
    <source>
        <dbReference type="ARBA" id="ARBA00022729"/>
    </source>
</evidence>
<dbReference type="PROSITE" id="PS00134">
    <property type="entry name" value="TRYPSIN_HIS"/>
    <property type="match status" value="1"/>
</dbReference>
<evidence type="ECO:0000256" key="9">
    <source>
        <dbReference type="RuleBase" id="RU363034"/>
    </source>
</evidence>
<protein>
    <submittedName>
        <fullName evidence="12">Putative serine proteinase</fullName>
    </submittedName>
</protein>
<dbReference type="SUPFAM" id="SSF50494">
    <property type="entry name" value="Trypsin-like serine proteases"/>
    <property type="match status" value="1"/>
</dbReference>
<dbReference type="VEuPathDB" id="VectorBase:ISCP_033655"/>
<evidence type="ECO:0000256" key="7">
    <source>
        <dbReference type="ARBA" id="ARBA00023145"/>
    </source>
</evidence>
<dbReference type="PANTHER" id="PTHR24252">
    <property type="entry name" value="ACROSIN-RELATED"/>
    <property type="match status" value="1"/>
</dbReference>
<evidence type="ECO:0000256" key="1">
    <source>
        <dbReference type="ARBA" id="ARBA00004613"/>
    </source>
</evidence>
<dbReference type="AlphaFoldDB" id="A0A4D5RS36"/>
<evidence type="ECO:0000259" key="11">
    <source>
        <dbReference type="PROSITE" id="PS50240"/>
    </source>
</evidence>
<evidence type="ECO:0000256" key="5">
    <source>
        <dbReference type="ARBA" id="ARBA00022801"/>
    </source>
</evidence>
<dbReference type="FunFam" id="2.40.10.10:FF:000146">
    <property type="entry name" value="Serine protease 53"/>
    <property type="match status" value="1"/>
</dbReference>
<dbReference type="CDD" id="cd00190">
    <property type="entry name" value="Tryp_SPc"/>
    <property type="match status" value="1"/>
</dbReference>
<keyword evidence="2" id="KW-0964">Secreted</keyword>
<organism evidence="12">
    <name type="scientific">Ixodes scapularis</name>
    <name type="common">Black-legged tick</name>
    <name type="synonym">Deer tick</name>
    <dbReference type="NCBI Taxonomy" id="6945"/>
    <lineage>
        <taxon>Eukaryota</taxon>
        <taxon>Metazoa</taxon>
        <taxon>Ecdysozoa</taxon>
        <taxon>Arthropoda</taxon>
        <taxon>Chelicerata</taxon>
        <taxon>Arachnida</taxon>
        <taxon>Acari</taxon>
        <taxon>Parasitiformes</taxon>
        <taxon>Ixodida</taxon>
        <taxon>Ixodoidea</taxon>
        <taxon>Ixodidae</taxon>
        <taxon>Ixodinae</taxon>
        <taxon>Ixodes</taxon>
    </lineage>
</organism>
<dbReference type="PROSITE" id="PS50240">
    <property type="entry name" value="TRYPSIN_DOM"/>
    <property type="match status" value="1"/>
</dbReference>
<dbReference type="EMBL" id="GHJT01005480">
    <property type="protein sequence ID" value="MOY39451.1"/>
    <property type="molecule type" value="Transcribed_RNA"/>
</dbReference>
<dbReference type="PRINTS" id="PR00722">
    <property type="entry name" value="CHYMOTRYPSIN"/>
</dbReference>
<evidence type="ECO:0000313" key="12">
    <source>
        <dbReference type="EMBL" id="MOY39451.1"/>
    </source>
</evidence>
<dbReference type="GO" id="GO:0006508">
    <property type="term" value="P:proteolysis"/>
    <property type="evidence" value="ECO:0007669"/>
    <property type="project" value="UniProtKB-KW"/>
</dbReference>
<keyword evidence="8" id="KW-1015">Disulfide bond</keyword>
<evidence type="ECO:0000256" key="2">
    <source>
        <dbReference type="ARBA" id="ARBA00022525"/>
    </source>
</evidence>
<dbReference type="InterPro" id="IPR018114">
    <property type="entry name" value="TRYPSIN_HIS"/>
</dbReference>
<evidence type="ECO:0000256" key="6">
    <source>
        <dbReference type="ARBA" id="ARBA00022825"/>
    </source>
</evidence>
<dbReference type="OrthoDB" id="6486418at2759"/>
<dbReference type="VEuPathDB" id="VectorBase:ISCW002674"/>
<keyword evidence="7" id="KW-0865">Zymogen</keyword>
<dbReference type="PANTHER" id="PTHR24252:SF7">
    <property type="entry name" value="HYALIN"/>
    <property type="match status" value="1"/>
</dbReference>
<feature type="signal peptide" evidence="10">
    <location>
        <begin position="1"/>
        <end position="25"/>
    </location>
</feature>
<dbReference type="InterPro" id="IPR001314">
    <property type="entry name" value="Peptidase_S1A"/>
</dbReference>
<evidence type="ECO:0000256" key="8">
    <source>
        <dbReference type="ARBA" id="ARBA00023157"/>
    </source>
</evidence>
<proteinExistence type="predicted"/>
<dbReference type="PROSITE" id="PS00135">
    <property type="entry name" value="TRYPSIN_SER"/>
    <property type="match status" value="1"/>
</dbReference>
<dbReference type="InterPro" id="IPR033116">
    <property type="entry name" value="TRYPSIN_SER"/>
</dbReference>
<keyword evidence="6 9" id="KW-0720">Serine protease</keyword>
<dbReference type="InterPro" id="IPR009003">
    <property type="entry name" value="Peptidase_S1_PA"/>
</dbReference>
<sequence>MHPQQAAVATMLRLTLILLAVSAWAQQKDQCGKPAIEPALDVNDRIYGGRVAVPGSWPWQAQIYAGRHICGGALISDQHVLTAAHCVWNLRPSRFSVYLGSHETTQSRKSEVRAAVEEICIHPASYRTTWPGAIQDIAIIKLTRKVNMTKTIQPVCLPNQGEHLPTGSKLYVTGWGEVGGGWSARELKQPMVSAISHQECRRIRPGIIPQLFCGGHGHGSACSGDSGSPVVHFANGEWSLHGIVSAGPSVCGSRFAPHMFTRVSAYVDTFITPYIDPLTSRQKIRKICAVKQ</sequence>
<dbReference type="Gene3D" id="2.40.10.10">
    <property type="entry name" value="Trypsin-like serine proteases"/>
    <property type="match status" value="1"/>
</dbReference>
<dbReference type="GO" id="GO:0004252">
    <property type="term" value="F:serine-type endopeptidase activity"/>
    <property type="evidence" value="ECO:0007669"/>
    <property type="project" value="InterPro"/>
</dbReference>
<evidence type="ECO:0000256" key="10">
    <source>
        <dbReference type="SAM" id="SignalP"/>
    </source>
</evidence>